<dbReference type="Gene3D" id="6.10.250.3020">
    <property type="match status" value="1"/>
</dbReference>
<keyword evidence="9" id="KW-0547">Nucleotide-binding</keyword>
<dbReference type="PRINTS" id="PR00344">
    <property type="entry name" value="BCTRLSENSOR"/>
</dbReference>
<dbReference type="InterPro" id="IPR004358">
    <property type="entry name" value="Sig_transdc_His_kin-like_C"/>
</dbReference>
<dbReference type="PANTHER" id="PTHR43065:SF46">
    <property type="entry name" value="C4-DICARBOXYLATE TRANSPORT SENSOR PROTEIN DCTB"/>
    <property type="match status" value="1"/>
</dbReference>
<sequence length="658" mass="71034">MSGARCATLAVRGRAARGPFLHALPRLMVHAARKPFRGRLRTPLLALLGVVLAALAGFASWRAELDAGAAALRTQADTRLHNYAGALSAEIGRYGYLPSLIALDGRLRQLLEHPRDAAAVRAANAYLQHANRAAGSSVAYLMDARGLTLASSNWDTPISFVGANFAFRPYFREALRGQPGRFYGIGTISRDSGLYFSQPLRDGARVIGVLVAKIDLDRVAVPWQGWRDPVLVTDRNGVVLLSSVPAWRFELLAPLPAKVRQHLAQTQQYTVAGPLRPIGLRPVGSAAGAPLWRLEHPADGPFGALPHHAFMANSLAVPALGWRLLSLSDMRPVREAARRSALAGFAIAGLLESLSLVLVLRRRAQAERVAGREALEHAYGELEQRVDARTSALTQANAALQREVDERERAEAALRRTMDELAQAAKMAALGQMAAGVAHELNQPLAALHTLSDNAVVLLDKQRLPEVRGNLDAISGLVRRMARITGDLKSFARKAPAAWQPCTVSAALDGALSLLQRRFAHEGIVLQRHFPAVEPRVMCDELRMQQVLLNLLVNAADAMQGVERRRIDISLEVGAEPGYARLRVADSGEGISAAARERLFEPFFTTKAQGTGLGLGLSIAQRILREVGASIDAQPADGGGAEFVLRLRLADQGVDEHG</sequence>
<dbReference type="SUPFAM" id="SSF47384">
    <property type="entry name" value="Homodimeric domain of signal transducing histidine kinase"/>
    <property type="match status" value="1"/>
</dbReference>
<evidence type="ECO:0000256" key="5">
    <source>
        <dbReference type="ARBA" id="ARBA00022519"/>
    </source>
</evidence>
<dbReference type="InterPro" id="IPR017055">
    <property type="entry name" value="Sig_transdc_His_kinase_DctB"/>
</dbReference>
<keyword evidence="14 16" id="KW-0472">Membrane</keyword>
<dbReference type="InterPro" id="IPR036890">
    <property type="entry name" value="HATPase_C_sf"/>
</dbReference>
<keyword evidence="13" id="KW-0902">Two-component regulatory system</keyword>
<dbReference type="AlphaFoldDB" id="A0A1J5QHV7"/>
<keyword evidence="4" id="KW-1003">Cell membrane</keyword>
<keyword evidence="6" id="KW-0597">Phosphoprotein</keyword>
<dbReference type="SUPFAM" id="SSF103190">
    <property type="entry name" value="Sensory domain-like"/>
    <property type="match status" value="1"/>
</dbReference>
<keyword evidence="7 18" id="KW-0808">Transferase</keyword>
<keyword evidence="5" id="KW-0997">Cell inner membrane</keyword>
<dbReference type="PANTHER" id="PTHR43065">
    <property type="entry name" value="SENSOR HISTIDINE KINASE"/>
    <property type="match status" value="1"/>
</dbReference>
<evidence type="ECO:0000313" key="18">
    <source>
        <dbReference type="EMBL" id="OIQ83040.1"/>
    </source>
</evidence>
<evidence type="ECO:0000256" key="7">
    <source>
        <dbReference type="ARBA" id="ARBA00022679"/>
    </source>
</evidence>
<keyword evidence="8 16" id="KW-0812">Transmembrane</keyword>
<dbReference type="FunFam" id="1.10.287.130:FF:000049">
    <property type="entry name" value="C4-dicarboxylate transport sensor protein DctB"/>
    <property type="match status" value="1"/>
</dbReference>
<evidence type="ECO:0000259" key="17">
    <source>
        <dbReference type="PROSITE" id="PS50109"/>
    </source>
</evidence>
<comment type="subcellular location">
    <subcellularLocation>
        <location evidence="2">Cell inner membrane</location>
        <topology evidence="2">Multi-pass membrane protein</topology>
    </subcellularLocation>
</comment>
<dbReference type="PIRSF" id="PIRSF036431">
    <property type="entry name" value="STHK_DctB"/>
    <property type="match status" value="1"/>
</dbReference>
<dbReference type="GO" id="GO:0005886">
    <property type="term" value="C:plasma membrane"/>
    <property type="evidence" value="ECO:0007669"/>
    <property type="project" value="UniProtKB-SubCell"/>
</dbReference>
<gene>
    <name evidence="18" type="primary">dctB_6</name>
    <name evidence="18" type="ORF">GALL_351650</name>
</gene>
<dbReference type="Gene3D" id="3.30.450.20">
    <property type="entry name" value="PAS domain"/>
    <property type="match status" value="2"/>
</dbReference>
<evidence type="ECO:0000256" key="9">
    <source>
        <dbReference type="ARBA" id="ARBA00022741"/>
    </source>
</evidence>
<feature type="domain" description="Histidine kinase" evidence="17">
    <location>
        <begin position="436"/>
        <end position="651"/>
    </location>
</feature>
<dbReference type="InterPro" id="IPR029151">
    <property type="entry name" value="Sensor-like_sf"/>
</dbReference>
<evidence type="ECO:0000256" key="16">
    <source>
        <dbReference type="SAM" id="Phobius"/>
    </source>
</evidence>
<keyword evidence="15" id="KW-0175">Coiled coil</keyword>
<dbReference type="InterPro" id="IPR036097">
    <property type="entry name" value="HisK_dim/P_sf"/>
</dbReference>
<dbReference type="SMART" id="SM00387">
    <property type="entry name" value="HATPase_c"/>
    <property type="match status" value="1"/>
</dbReference>
<dbReference type="EC" id="2.7.13.3" evidence="3"/>
<evidence type="ECO:0000256" key="3">
    <source>
        <dbReference type="ARBA" id="ARBA00012438"/>
    </source>
</evidence>
<evidence type="ECO:0000256" key="14">
    <source>
        <dbReference type="ARBA" id="ARBA00023136"/>
    </source>
</evidence>
<evidence type="ECO:0000256" key="4">
    <source>
        <dbReference type="ARBA" id="ARBA00022475"/>
    </source>
</evidence>
<keyword evidence="11" id="KW-0067">ATP-binding</keyword>
<accession>A0A1J5QHV7</accession>
<protein>
    <recommendedName>
        <fullName evidence="3">histidine kinase</fullName>
        <ecNumber evidence="3">2.7.13.3</ecNumber>
    </recommendedName>
</protein>
<dbReference type="InterPro" id="IPR005467">
    <property type="entry name" value="His_kinase_dom"/>
</dbReference>
<evidence type="ECO:0000256" key="6">
    <source>
        <dbReference type="ARBA" id="ARBA00022553"/>
    </source>
</evidence>
<proteinExistence type="predicted"/>
<evidence type="ECO:0000256" key="15">
    <source>
        <dbReference type="SAM" id="Coils"/>
    </source>
</evidence>
<dbReference type="Gene3D" id="1.10.287.130">
    <property type="match status" value="1"/>
</dbReference>
<reference evidence="18" key="1">
    <citation type="submission" date="2016-10" db="EMBL/GenBank/DDBJ databases">
        <title>Sequence of Gallionella enrichment culture.</title>
        <authorList>
            <person name="Poehlein A."/>
            <person name="Muehling M."/>
            <person name="Daniel R."/>
        </authorList>
    </citation>
    <scope>NUCLEOTIDE SEQUENCE</scope>
</reference>
<dbReference type="EMBL" id="MLJW01000742">
    <property type="protein sequence ID" value="OIQ83040.1"/>
    <property type="molecule type" value="Genomic_DNA"/>
</dbReference>
<organism evidence="18">
    <name type="scientific">mine drainage metagenome</name>
    <dbReference type="NCBI Taxonomy" id="410659"/>
    <lineage>
        <taxon>unclassified sequences</taxon>
        <taxon>metagenomes</taxon>
        <taxon>ecological metagenomes</taxon>
    </lineage>
</organism>
<evidence type="ECO:0000256" key="10">
    <source>
        <dbReference type="ARBA" id="ARBA00022777"/>
    </source>
</evidence>
<feature type="transmembrane region" description="Helical" evidence="16">
    <location>
        <begin position="43"/>
        <end position="61"/>
    </location>
</feature>
<dbReference type="PROSITE" id="PS50109">
    <property type="entry name" value="HIS_KIN"/>
    <property type="match status" value="1"/>
</dbReference>
<name>A0A1J5QHV7_9ZZZZ</name>
<dbReference type="GO" id="GO:0005524">
    <property type="term" value="F:ATP binding"/>
    <property type="evidence" value="ECO:0007669"/>
    <property type="project" value="UniProtKB-KW"/>
</dbReference>
<evidence type="ECO:0000256" key="1">
    <source>
        <dbReference type="ARBA" id="ARBA00000085"/>
    </source>
</evidence>
<dbReference type="InterPro" id="IPR003594">
    <property type="entry name" value="HATPase_dom"/>
</dbReference>
<dbReference type="Gene3D" id="3.30.565.10">
    <property type="entry name" value="Histidine kinase-like ATPase, C-terminal domain"/>
    <property type="match status" value="1"/>
</dbReference>
<dbReference type="SMART" id="SM00388">
    <property type="entry name" value="HisKA"/>
    <property type="match status" value="1"/>
</dbReference>
<keyword evidence="10" id="KW-0418">Kinase</keyword>
<dbReference type="Pfam" id="PF02518">
    <property type="entry name" value="HATPase_c"/>
    <property type="match status" value="1"/>
</dbReference>
<dbReference type="InterPro" id="IPR003661">
    <property type="entry name" value="HisK_dim/P_dom"/>
</dbReference>
<dbReference type="SUPFAM" id="SSF55874">
    <property type="entry name" value="ATPase domain of HSP90 chaperone/DNA topoisomerase II/histidine kinase"/>
    <property type="match status" value="1"/>
</dbReference>
<keyword evidence="12 16" id="KW-1133">Transmembrane helix</keyword>
<evidence type="ECO:0000256" key="11">
    <source>
        <dbReference type="ARBA" id="ARBA00022840"/>
    </source>
</evidence>
<evidence type="ECO:0000256" key="12">
    <source>
        <dbReference type="ARBA" id="ARBA00022989"/>
    </source>
</evidence>
<evidence type="ECO:0000256" key="13">
    <source>
        <dbReference type="ARBA" id="ARBA00023012"/>
    </source>
</evidence>
<evidence type="ECO:0000256" key="8">
    <source>
        <dbReference type="ARBA" id="ARBA00022692"/>
    </source>
</evidence>
<comment type="catalytic activity">
    <reaction evidence="1">
        <text>ATP + protein L-histidine = ADP + protein N-phospho-L-histidine.</text>
        <dbReference type="EC" id="2.7.13.3"/>
    </reaction>
</comment>
<comment type="caution">
    <text evidence="18">The sequence shown here is derived from an EMBL/GenBank/DDBJ whole genome shotgun (WGS) entry which is preliminary data.</text>
</comment>
<dbReference type="GO" id="GO:0000155">
    <property type="term" value="F:phosphorelay sensor kinase activity"/>
    <property type="evidence" value="ECO:0007669"/>
    <property type="project" value="InterPro"/>
</dbReference>
<dbReference type="Pfam" id="PF00512">
    <property type="entry name" value="HisKA"/>
    <property type="match status" value="1"/>
</dbReference>
<evidence type="ECO:0000256" key="2">
    <source>
        <dbReference type="ARBA" id="ARBA00004429"/>
    </source>
</evidence>
<feature type="coiled-coil region" evidence="15">
    <location>
        <begin position="393"/>
        <end position="427"/>
    </location>
</feature>
<dbReference type="CDD" id="cd00082">
    <property type="entry name" value="HisKA"/>
    <property type="match status" value="1"/>
</dbReference>